<name>A0ABV5M3F3_9ACTN</name>
<feature type="region of interest" description="Disordered" evidence="1">
    <location>
        <begin position="54"/>
        <end position="73"/>
    </location>
</feature>
<evidence type="ECO:0000313" key="2">
    <source>
        <dbReference type="EMBL" id="MFB9443383.1"/>
    </source>
</evidence>
<gene>
    <name evidence="2" type="ORF">ACFFTR_09830</name>
</gene>
<dbReference type="RefSeq" id="WP_223105576.1">
    <property type="nucleotide sequence ID" value="NZ_CP061913.1"/>
</dbReference>
<evidence type="ECO:0000256" key="1">
    <source>
        <dbReference type="SAM" id="MobiDB-lite"/>
    </source>
</evidence>
<sequence length="119" mass="12748">MSNAVNFVNATYSTPRGHALIGSRLYIPAEHFHDQARRQAMGIDAGHECKSRPRWAASCSPTPSTPASGWTGVPPMRSTAATVACARSARNEVSATAWAYPARFGSGCHRRPLSAPTPR</sequence>
<reference evidence="2 3" key="1">
    <citation type="submission" date="2024-09" db="EMBL/GenBank/DDBJ databases">
        <authorList>
            <person name="Sun Q."/>
            <person name="Mori K."/>
        </authorList>
    </citation>
    <scope>NUCLEOTIDE SEQUENCE [LARGE SCALE GENOMIC DNA]</scope>
    <source>
        <strain evidence="2 3">JCM 3307</strain>
    </source>
</reference>
<evidence type="ECO:0000313" key="3">
    <source>
        <dbReference type="Proteomes" id="UP001589608"/>
    </source>
</evidence>
<comment type="caution">
    <text evidence="2">The sequence shown here is derived from an EMBL/GenBank/DDBJ whole genome shotgun (WGS) entry which is preliminary data.</text>
</comment>
<accession>A0ABV5M3F3</accession>
<dbReference type="Proteomes" id="UP001589608">
    <property type="component" value="Unassembled WGS sequence"/>
</dbReference>
<proteinExistence type="predicted"/>
<organism evidence="2 3">
    <name type="scientific">Dactylosporangium vinaceum</name>
    <dbReference type="NCBI Taxonomy" id="53362"/>
    <lineage>
        <taxon>Bacteria</taxon>
        <taxon>Bacillati</taxon>
        <taxon>Actinomycetota</taxon>
        <taxon>Actinomycetes</taxon>
        <taxon>Micromonosporales</taxon>
        <taxon>Micromonosporaceae</taxon>
        <taxon>Dactylosporangium</taxon>
    </lineage>
</organism>
<keyword evidence="3" id="KW-1185">Reference proteome</keyword>
<dbReference type="EMBL" id="JBHMCA010000020">
    <property type="protein sequence ID" value="MFB9443383.1"/>
    <property type="molecule type" value="Genomic_DNA"/>
</dbReference>
<protein>
    <recommendedName>
        <fullName evidence="4">Transposase IS701-like DDE domain-containing protein</fullName>
    </recommendedName>
</protein>
<feature type="compositionally biased region" description="Low complexity" evidence="1">
    <location>
        <begin position="56"/>
        <end position="68"/>
    </location>
</feature>
<evidence type="ECO:0008006" key="4">
    <source>
        <dbReference type="Google" id="ProtNLM"/>
    </source>
</evidence>